<proteinExistence type="predicted"/>
<dbReference type="EMBL" id="GGFM01011857">
    <property type="protein sequence ID" value="MBW32608.1"/>
    <property type="molecule type" value="Transcribed_RNA"/>
</dbReference>
<evidence type="ECO:0000313" key="1">
    <source>
        <dbReference type="EMBL" id="MBW32608.1"/>
    </source>
</evidence>
<organism evidence="1">
    <name type="scientific">Anopheles braziliensis</name>
    <dbReference type="NCBI Taxonomy" id="58242"/>
    <lineage>
        <taxon>Eukaryota</taxon>
        <taxon>Metazoa</taxon>
        <taxon>Ecdysozoa</taxon>
        <taxon>Arthropoda</taxon>
        <taxon>Hexapoda</taxon>
        <taxon>Insecta</taxon>
        <taxon>Pterygota</taxon>
        <taxon>Neoptera</taxon>
        <taxon>Endopterygota</taxon>
        <taxon>Diptera</taxon>
        <taxon>Nematocera</taxon>
        <taxon>Culicoidea</taxon>
        <taxon>Culicidae</taxon>
        <taxon>Anophelinae</taxon>
        <taxon>Anopheles</taxon>
    </lineage>
</organism>
<sequence>MVITVIVFIRHLHAQIVGIARYRQVLACHPLRPAEAVLLHDRCTTGTCLLAHAATHGQRFMVILDTDRCVHRAEEELQIG</sequence>
<protein>
    <submittedName>
        <fullName evidence="1">Putative secreted peptide</fullName>
    </submittedName>
</protein>
<reference evidence="1" key="1">
    <citation type="submission" date="2018-01" db="EMBL/GenBank/DDBJ databases">
        <title>An insight into the sialome of Amazonian anophelines.</title>
        <authorList>
            <person name="Ribeiro J.M."/>
            <person name="Scarpassa V."/>
            <person name="Calvo E."/>
        </authorList>
    </citation>
    <scope>NUCLEOTIDE SEQUENCE</scope>
    <source>
        <tissue evidence="1">Salivary glands</tissue>
    </source>
</reference>
<name>A0A2M3ZW32_9DIPT</name>
<accession>A0A2M3ZW32</accession>
<dbReference type="AlphaFoldDB" id="A0A2M3ZW32"/>